<evidence type="ECO:0000259" key="12">
    <source>
        <dbReference type="PROSITE" id="PS50113"/>
    </source>
</evidence>
<evidence type="ECO:0000259" key="10">
    <source>
        <dbReference type="PROSITE" id="PS50109"/>
    </source>
</evidence>
<dbReference type="PRINTS" id="PR00344">
    <property type="entry name" value="BCTRLSENSOR"/>
</dbReference>
<dbReference type="GO" id="GO:0000155">
    <property type="term" value="F:phosphorelay sensor kinase activity"/>
    <property type="evidence" value="ECO:0007669"/>
    <property type="project" value="InterPro"/>
</dbReference>
<dbReference type="InterPro" id="IPR000014">
    <property type="entry name" value="PAS"/>
</dbReference>
<evidence type="ECO:0000256" key="5">
    <source>
        <dbReference type="ARBA" id="ARBA00022741"/>
    </source>
</evidence>
<dbReference type="InterPro" id="IPR005467">
    <property type="entry name" value="His_kinase_dom"/>
</dbReference>
<evidence type="ECO:0000256" key="6">
    <source>
        <dbReference type="ARBA" id="ARBA00022777"/>
    </source>
</evidence>
<keyword evidence="14" id="KW-1185">Reference proteome</keyword>
<feature type="domain" description="PAC" evidence="12">
    <location>
        <begin position="231"/>
        <end position="284"/>
    </location>
</feature>
<evidence type="ECO:0000256" key="4">
    <source>
        <dbReference type="ARBA" id="ARBA00022679"/>
    </source>
</evidence>
<dbReference type="Pfam" id="PF00989">
    <property type="entry name" value="PAS"/>
    <property type="match status" value="1"/>
</dbReference>
<keyword evidence="9" id="KW-0472">Membrane</keyword>
<sequence length="637" mass="70111">MSLSEKQQILVQAGPVVALTAAVFLIDVFTPLGWADWLLYFIPLVLTLRSSSPRAPYHFAAVVTLLMALGGSLSPTDIHPGVALLNRLLGIGVMWVFTWLTVRQKQAQALLAGAETARSQAEAHRAAAVAARELAEASALGALHRESQTARELLLSTLRLDGIIQSAMDAIITVDEGQRILLFNESAERMFRCPAKEALGQPLDKLIPARFREAHRDHVQGFGRSGVTSRRMGELGTVTGLRRDGEEFPVEAAISHITVEGKKFYTVILRDLTERKRAERLMRQSEERYRRLIAVSPVAIFVDRADRIIFINDAGLRLFGAVKADEILGKSPLELFHPGCRTAMKERIRQLLEGRPDVPAAEEQIVKLDGSIADVEVDAARFVDEEGPAIVAMIQDVSERKRLEEQLRKTERIAELGTVASGMAHEIGTPMNVILGRAEYLLERVKEEPVKKGLQTIIAQVERITKVMNQLLSFARRRAPERRPLDLKDVVDASVEIFQERLARNRIRVDTAVDPACPWAHADADQMNQVLINLIMNAVHAMPEGGRLRIGLQPAGGMVRLTVSDTGHGMPPDVAAHIFDPFFTTKEFGKGTGLGLTVVKGILEEHGGSISVESEVGKGTTFTVLLPQSEKPMADSR</sequence>
<dbReference type="GO" id="GO:0005524">
    <property type="term" value="F:ATP binding"/>
    <property type="evidence" value="ECO:0007669"/>
    <property type="project" value="UniProtKB-KW"/>
</dbReference>
<dbReference type="InterPro" id="IPR035965">
    <property type="entry name" value="PAS-like_dom_sf"/>
</dbReference>
<dbReference type="STRING" id="42253.NITMOv2_3991"/>
<dbReference type="PANTHER" id="PTHR43065">
    <property type="entry name" value="SENSOR HISTIDINE KINASE"/>
    <property type="match status" value="1"/>
</dbReference>
<feature type="transmembrane region" description="Helical" evidence="9">
    <location>
        <begin position="85"/>
        <end position="102"/>
    </location>
</feature>
<keyword evidence="4 13" id="KW-0808">Transferase</keyword>
<dbReference type="GO" id="GO:0006355">
    <property type="term" value="P:regulation of DNA-templated transcription"/>
    <property type="evidence" value="ECO:0007669"/>
    <property type="project" value="InterPro"/>
</dbReference>
<feature type="transmembrane region" description="Helical" evidence="9">
    <location>
        <begin position="9"/>
        <end position="35"/>
    </location>
</feature>
<dbReference type="NCBIfam" id="TIGR00229">
    <property type="entry name" value="sensory_box"/>
    <property type="match status" value="2"/>
</dbReference>
<keyword evidence="8" id="KW-0902">Two-component regulatory system</keyword>
<dbReference type="AlphaFoldDB" id="A0A0K2GHE1"/>
<keyword evidence="5" id="KW-0547">Nucleotide-binding</keyword>
<dbReference type="Gene3D" id="3.30.565.10">
    <property type="entry name" value="Histidine kinase-like ATPase, C-terminal domain"/>
    <property type="match status" value="1"/>
</dbReference>
<dbReference type="InterPro" id="IPR003594">
    <property type="entry name" value="HATPase_dom"/>
</dbReference>
<name>A0A0K2GHE1_NITMO</name>
<dbReference type="PATRIC" id="fig|42253.5.peg.3937"/>
<evidence type="ECO:0000256" key="2">
    <source>
        <dbReference type="ARBA" id="ARBA00012438"/>
    </source>
</evidence>
<dbReference type="Proteomes" id="UP000069205">
    <property type="component" value="Chromosome"/>
</dbReference>
<comment type="catalytic activity">
    <reaction evidence="1">
        <text>ATP + protein L-histidine = ADP + protein N-phospho-L-histidine.</text>
        <dbReference type="EC" id="2.7.13.3"/>
    </reaction>
</comment>
<dbReference type="EMBL" id="CP011801">
    <property type="protein sequence ID" value="ALA60375.1"/>
    <property type="molecule type" value="Genomic_DNA"/>
</dbReference>
<gene>
    <name evidence="13" type="ORF">NITMOv2_3991</name>
</gene>
<dbReference type="Gene3D" id="1.10.287.130">
    <property type="match status" value="1"/>
</dbReference>
<evidence type="ECO:0000256" key="3">
    <source>
        <dbReference type="ARBA" id="ARBA00022553"/>
    </source>
</evidence>
<evidence type="ECO:0000256" key="8">
    <source>
        <dbReference type="ARBA" id="ARBA00023012"/>
    </source>
</evidence>
<dbReference type="SMART" id="SM00387">
    <property type="entry name" value="HATPase_c"/>
    <property type="match status" value="1"/>
</dbReference>
<evidence type="ECO:0000259" key="11">
    <source>
        <dbReference type="PROSITE" id="PS50112"/>
    </source>
</evidence>
<dbReference type="EC" id="2.7.13.3" evidence="2"/>
<dbReference type="SUPFAM" id="SSF47384">
    <property type="entry name" value="Homodimeric domain of signal transducing histidine kinase"/>
    <property type="match status" value="1"/>
</dbReference>
<dbReference type="InterPro" id="IPR004358">
    <property type="entry name" value="Sig_transdc_His_kin-like_C"/>
</dbReference>
<dbReference type="PANTHER" id="PTHR43065:SF10">
    <property type="entry name" value="PEROXIDE STRESS-ACTIVATED HISTIDINE KINASE MAK3"/>
    <property type="match status" value="1"/>
</dbReference>
<dbReference type="Gene3D" id="3.30.450.20">
    <property type="entry name" value="PAS domain"/>
    <property type="match status" value="2"/>
</dbReference>
<protein>
    <recommendedName>
        <fullName evidence="2">histidine kinase</fullName>
        <ecNumber evidence="2">2.7.13.3</ecNumber>
    </recommendedName>
</protein>
<organism evidence="13 14">
    <name type="scientific">Nitrospira moscoviensis</name>
    <dbReference type="NCBI Taxonomy" id="42253"/>
    <lineage>
        <taxon>Bacteria</taxon>
        <taxon>Pseudomonadati</taxon>
        <taxon>Nitrospirota</taxon>
        <taxon>Nitrospiria</taxon>
        <taxon>Nitrospirales</taxon>
        <taxon>Nitrospiraceae</taxon>
        <taxon>Nitrospira</taxon>
    </lineage>
</organism>
<evidence type="ECO:0000313" key="14">
    <source>
        <dbReference type="Proteomes" id="UP000069205"/>
    </source>
</evidence>
<keyword evidence="6 13" id="KW-0418">Kinase</keyword>
<feature type="domain" description="PAC" evidence="12">
    <location>
        <begin position="359"/>
        <end position="409"/>
    </location>
</feature>
<dbReference type="InterPro" id="IPR000700">
    <property type="entry name" value="PAS-assoc_C"/>
</dbReference>
<dbReference type="KEGG" id="nmv:NITMOv2_3991"/>
<dbReference type="Pfam" id="PF00512">
    <property type="entry name" value="HisKA"/>
    <property type="match status" value="1"/>
</dbReference>
<dbReference type="Pfam" id="PF02518">
    <property type="entry name" value="HATPase_c"/>
    <property type="match status" value="1"/>
</dbReference>
<dbReference type="RefSeq" id="WP_053381247.1">
    <property type="nucleotide sequence ID" value="NZ_CP011801.1"/>
</dbReference>
<keyword evidence="9" id="KW-1133">Transmembrane helix</keyword>
<reference evidence="13 14" key="1">
    <citation type="journal article" date="2015" name="Proc. Natl. Acad. Sci. U.S.A.">
        <title>Expanded metabolic versatility of ubiquitous nitrite-oxidizing bacteria from the genus Nitrospira.</title>
        <authorList>
            <person name="Koch H."/>
            <person name="Lucker S."/>
            <person name="Albertsen M."/>
            <person name="Kitzinger K."/>
            <person name="Herbold C."/>
            <person name="Spieck E."/>
            <person name="Nielsen P.H."/>
            <person name="Wagner M."/>
            <person name="Daims H."/>
        </authorList>
    </citation>
    <scope>NUCLEOTIDE SEQUENCE [LARGE SCALE GENOMIC DNA]</scope>
    <source>
        <strain evidence="13 14">NSP M-1</strain>
    </source>
</reference>
<evidence type="ECO:0000256" key="9">
    <source>
        <dbReference type="SAM" id="Phobius"/>
    </source>
</evidence>
<dbReference type="OrthoDB" id="9815750at2"/>
<keyword evidence="3" id="KW-0597">Phosphoprotein</keyword>
<feature type="domain" description="PAS" evidence="11">
    <location>
        <begin position="156"/>
        <end position="201"/>
    </location>
</feature>
<keyword evidence="9" id="KW-0812">Transmembrane</keyword>
<dbReference type="CDD" id="cd00130">
    <property type="entry name" value="PAS"/>
    <property type="match status" value="2"/>
</dbReference>
<feature type="transmembrane region" description="Helical" evidence="9">
    <location>
        <begin position="55"/>
        <end position="73"/>
    </location>
</feature>
<dbReference type="PROSITE" id="PS50112">
    <property type="entry name" value="PAS"/>
    <property type="match status" value="2"/>
</dbReference>
<dbReference type="CDD" id="cd00082">
    <property type="entry name" value="HisKA"/>
    <property type="match status" value="1"/>
</dbReference>
<feature type="domain" description="PAS" evidence="11">
    <location>
        <begin position="285"/>
        <end position="355"/>
    </location>
</feature>
<feature type="domain" description="Histidine kinase" evidence="10">
    <location>
        <begin position="422"/>
        <end position="630"/>
    </location>
</feature>
<proteinExistence type="predicted"/>
<dbReference type="PROSITE" id="PS50109">
    <property type="entry name" value="HIS_KIN"/>
    <property type="match status" value="1"/>
</dbReference>
<dbReference type="InterPro" id="IPR003661">
    <property type="entry name" value="HisK_dim/P_dom"/>
</dbReference>
<dbReference type="SMART" id="SM00388">
    <property type="entry name" value="HisKA"/>
    <property type="match status" value="1"/>
</dbReference>
<accession>A0A0K2GHE1</accession>
<dbReference type="InterPro" id="IPR036890">
    <property type="entry name" value="HATPase_C_sf"/>
</dbReference>
<dbReference type="SMART" id="SM00091">
    <property type="entry name" value="PAS"/>
    <property type="match status" value="2"/>
</dbReference>
<evidence type="ECO:0000313" key="13">
    <source>
        <dbReference type="EMBL" id="ALA60375.1"/>
    </source>
</evidence>
<keyword evidence="7" id="KW-0067">ATP-binding</keyword>
<dbReference type="FunFam" id="3.30.565.10:FF:000006">
    <property type="entry name" value="Sensor histidine kinase WalK"/>
    <property type="match status" value="1"/>
</dbReference>
<dbReference type="InterPro" id="IPR013767">
    <property type="entry name" value="PAS_fold"/>
</dbReference>
<dbReference type="InterPro" id="IPR036097">
    <property type="entry name" value="HisK_dim/P_sf"/>
</dbReference>
<evidence type="ECO:0000256" key="1">
    <source>
        <dbReference type="ARBA" id="ARBA00000085"/>
    </source>
</evidence>
<dbReference type="Pfam" id="PF13426">
    <property type="entry name" value="PAS_9"/>
    <property type="match status" value="1"/>
</dbReference>
<dbReference type="SUPFAM" id="SSF55874">
    <property type="entry name" value="ATPase domain of HSP90 chaperone/DNA topoisomerase II/histidine kinase"/>
    <property type="match status" value="1"/>
</dbReference>
<dbReference type="SUPFAM" id="SSF55785">
    <property type="entry name" value="PYP-like sensor domain (PAS domain)"/>
    <property type="match status" value="2"/>
</dbReference>
<evidence type="ECO:0000256" key="7">
    <source>
        <dbReference type="ARBA" id="ARBA00022840"/>
    </source>
</evidence>
<dbReference type="PROSITE" id="PS50113">
    <property type="entry name" value="PAC"/>
    <property type="match status" value="2"/>
</dbReference>